<gene>
    <name evidence="2" type="ORF">IDJ77_11235</name>
</gene>
<proteinExistence type="predicted"/>
<accession>A0ABR7WSY3</accession>
<protein>
    <submittedName>
        <fullName evidence="2">Uncharacterized protein</fullName>
    </submittedName>
</protein>
<comment type="caution">
    <text evidence="2">The sequence shown here is derived from an EMBL/GenBank/DDBJ whole genome shotgun (WGS) entry which is preliminary data.</text>
</comment>
<keyword evidence="1" id="KW-0472">Membrane</keyword>
<dbReference type="RefSeq" id="WP_191189047.1">
    <property type="nucleotide sequence ID" value="NZ_JACWMY010000005.1"/>
</dbReference>
<evidence type="ECO:0000256" key="1">
    <source>
        <dbReference type="SAM" id="Phobius"/>
    </source>
</evidence>
<evidence type="ECO:0000313" key="3">
    <source>
        <dbReference type="Proteomes" id="UP000606600"/>
    </source>
</evidence>
<reference evidence="2 3" key="1">
    <citation type="submission" date="2020-09" db="EMBL/GenBank/DDBJ databases">
        <title>Novel species of Mucilaginibacter isolated from a glacier on the Tibetan Plateau.</title>
        <authorList>
            <person name="Liu Q."/>
            <person name="Xin Y.-H."/>
        </authorList>
    </citation>
    <scope>NUCLEOTIDE SEQUENCE [LARGE SCALE GENOMIC DNA]</scope>
    <source>
        <strain evidence="2 3">ZT4R22</strain>
    </source>
</reference>
<organism evidence="2 3">
    <name type="scientific">Mucilaginibacter pankratovii</name>
    <dbReference type="NCBI Taxonomy" id="2772110"/>
    <lineage>
        <taxon>Bacteria</taxon>
        <taxon>Pseudomonadati</taxon>
        <taxon>Bacteroidota</taxon>
        <taxon>Sphingobacteriia</taxon>
        <taxon>Sphingobacteriales</taxon>
        <taxon>Sphingobacteriaceae</taxon>
        <taxon>Mucilaginibacter</taxon>
    </lineage>
</organism>
<keyword evidence="1" id="KW-1133">Transmembrane helix</keyword>
<dbReference type="Proteomes" id="UP000606600">
    <property type="component" value="Unassembled WGS sequence"/>
</dbReference>
<feature type="transmembrane region" description="Helical" evidence="1">
    <location>
        <begin position="134"/>
        <end position="152"/>
    </location>
</feature>
<name>A0ABR7WSY3_9SPHI</name>
<keyword evidence="1" id="KW-0812">Transmembrane</keyword>
<dbReference type="EMBL" id="JACWMY010000005">
    <property type="protein sequence ID" value="MBD1364382.1"/>
    <property type="molecule type" value="Genomic_DNA"/>
</dbReference>
<evidence type="ECO:0000313" key="2">
    <source>
        <dbReference type="EMBL" id="MBD1364382.1"/>
    </source>
</evidence>
<sequence length="154" mass="17316">MIQEIIEFIERQPQAIARLFARYDIQAEPTPKNVGNAITVIRRPFVDDMLDLMHLNEQSGFNDDNGNPVTFTRVVDGLSRVALGASNIARDVQGKQRLLSTRNGYQVDPRGYADRDSYDDYNYGSDRILGINKTLFMILAGVALLAAIMYSTKK</sequence>
<keyword evidence="3" id="KW-1185">Reference proteome</keyword>